<evidence type="ECO:0000256" key="1">
    <source>
        <dbReference type="SAM" id="SignalP"/>
    </source>
</evidence>
<sequence length="561" mass="62354">MRGGLRVSLAVTAAGAVAAAVLGGLPGARPAAAGTSVATSAEAKVTDPVPLLELRTAGHTGWFWTLSQVEAAKAQQEHGMTPLRGNLGFLRRQQFTDSHPVYRLRATKKSTYLVTASETERRALVDSGDFADEGVLGYAAEQRLPGTEMLYRMSNGAEWRVVPAARQAEFERRGYRTDGPLGYAWPTYYRTGAIYFATFDDGGNRQLIAGTKRVYGRSNDWWGGLRDFAGAGVERNAWHWPNEDFSDLQPAIGYYDDSDPETLRKQITQAAGAGLRYFSFYWYWNPANGGSENYIEGLKSFLKADNRMDIDFNVLPCFHPWRDGDVSLSLPQEQITRAANIIVDTYLTQPNYLRANDGRPILGVCDARGIGGENTTIDVAATKRFNDAVRERARQKLGEDVMIVLNGGPPAGAGFDGGQCLGQFDESRSYRAYVDTQRNFFARYGTMPLIRCATSNFDERPRIGILVPDPGPDEQKQRDSFRWYDDATLAEYERLLDTVKADITESSRPPVVDNFVMLYAWNEWHEGGFVEPNKRDGCAYLDATRRQLRLTTGSGCVANPR</sequence>
<dbReference type="InterPro" id="IPR032719">
    <property type="entry name" value="WbsX"/>
</dbReference>
<keyword evidence="1" id="KW-0732">Signal</keyword>
<evidence type="ECO:0000259" key="2">
    <source>
        <dbReference type="Pfam" id="PF18885"/>
    </source>
</evidence>
<evidence type="ECO:0000313" key="4">
    <source>
        <dbReference type="Proteomes" id="UP000198727"/>
    </source>
</evidence>
<dbReference type="AlphaFoldDB" id="A0A1I5XH25"/>
<keyword evidence="4" id="KW-1185">Reference proteome</keyword>
<dbReference type="Proteomes" id="UP000198727">
    <property type="component" value="Unassembled WGS sequence"/>
</dbReference>
<dbReference type="OrthoDB" id="9815339at2"/>
<dbReference type="PANTHER" id="PTHR41244">
    <property type="entry name" value="RHAMNAN SYNTHESIS F"/>
    <property type="match status" value="1"/>
</dbReference>
<dbReference type="Pfam" id="PF18885">
    <property type="entry name" value="DUF5648"/>
    <property type="match status" value="1"/>
</dbReference>
<feature type="domain" description="DUF5648" evidence="2">
    <location>
        <begin position="95"/>
        <end position="183"/>
    </location>
</feature>
<dbReference type="Pfam" id="PF14307">
    <property type="entry name" value="Glyco_tran_WbsX"/>
    <property type="match status" value="1"/>
</dbReference>
<dbReference type="STRING" id="587909.SAMN05421810_10659"/>
<name>A0A1I5XH25_9PSEU</name>
<reference evidence="4" key="1">
    <citation type="submission" date="2016-10" db="EMBL/GenBank/DDBJ databases">
        <authorList>
            <person name="Varghese N."/>
            <person name="Submissions S."/>
        </authorList>
    </citation>
    <scope>NUCLEOTIDE SEQUENCE [LARGE SCALE GENOMIC DNA]</scope>
    <source>
        <strain evidence="4">CGMCC 4.5579</strain>
    </source>
</reference>
<dbReference type="InterPro" id="IPR043708">
    <property type="entry name" value="DUF5648"/>
</dbReference>
<dbReference type="GO" id="GO:0016740">
    <property type="term" value="F:transferase activity"/>
    <property type="evidence" value="ECO:0007669"/>
    <property type="project" value="UniProtKB-KW"/>
</dbReference>
<organism evidence="3 4">
    <name type="scientific">Amycolatopsis arida</name>
    <dbReference type="NCBI Taxonomy" id="587909"/>
    <lineage>
        <taxon>Bacteria</taxon>
        <taxon>Bacillati</taxon>
        <taxon>Actinomycetota</taxon>
        <taxon>Actinomycetes</taxon>
        <taxon>Pseudonocardiales</taxon>
        <taxon>Pseudonocardiaceae</taxon>
        <taxon>Amycolatopsis</taxon>
    </lineage>
</organism>
<feature type="signal peptide" evidence="1">
    <location>
        <begin position="1"/>
        <end position="19"/>
    </location>
</feature>
<feature type="chain" id="PRO_5039397498" evidence="1">
    <location>
        <begin position="20"/>
        <end position="561"/>
    </location>
</feature>
<gene>
    <name evidence="3" type="ORF">SAMN05421810_10659</name>
</gene>
<dbReference type="PANTHER" id="PTHR41244:SF1">
    <property type="entry name" value="GLYCOSYLTRANSFERASE"/>
    <property type="match status" value="1"/>
</dbReference>
<dbReference type="EMBL" id="FOWW01000006">
    <property type="protein sequence ID" value="SFQ31234.1"/>
    <property type="molecule type" value="Genomic_DNA"/>
</dbReference>
<keyword evidence="3" id="KW-0808">Transferase</keyword>
<dbReference type="Gene3D" id="3.20.20.80">
    <property type="entry name" value="Glycosidases"/>
    <property type="match status" value="1"/>
</dbReference>
<protein>
    <submittedName>
        <fullName evidence="3">Glycosyltransferase WbsX</fullName>
    </submittedName>
</protein>
<evidence type="ECO:0000313" key="3">
    <source>
        <dbReference type="EMBL" id="SFQ31234.1"/>
    </source>
</evidence>
<proteinExistence type="predicted"/>
<accession>A0A1I5XH25</accession>